<feature type="chain" id="PRO_5040747900" evidence="1">
    <location>
        <begin position="21"/>
        <end position="159"/>
    </location>
</feature>
<proteinExistence type="predicted"/>
<dbReference type="EMBL" id="JAOWLY010000005">
    <property type="protein sequence ID" value="MDG4983873.1"/>
    <property type="molecule type" value="Genomic_DNA"/>
</dbReference>
<protein>
    <submittedName>
        <fullName evidence="2">Uncharacterized protein</fullName>
    </submittedName>
</protein>
<reference evidence="2" key="2">
    <citation type="journal article" date="2023" name="Food Microbiol.">
        <title>Evaluation of the fermentation potential of lactic acid bacteria isolated from herbs, fruits and vegetables as starter cultures in nut-based milk alternatives.</title>
        <authorList>
            <person name="Huang W."/>
            <person name="Dong A."/>
            <person name="Pham H.T."/>
            <person name="Zhou C."/>
            <person name="Huo Z."/>
            <person name="Watjen A.P."/>
            <person name="Prakash S."/>
            <person name="Bang-Berthelsen C.H."/>
            <person name="Turner M.S."/>
        </authorList>
    </citation>
    <scope>NUCLEOTIDE SEQUENCE</scope>
    <source>
        <strain evidence="2">3</strain>
    </source>
</reference>
<keyword evidence="1" id="KW-0732">Signal</keyword>
<name>A0A9X4S4N5_9LACT</name>
<evidence type="ECO:0000313" key="2">
    <source>
        <dbReference type="EMBL" id="MDG4983873.1"/>
    </source>
</evidence>
<feature type="signal peptide" evidence="1">
    <location>
        <begin position="1"/>
        <end position="20"/>
    </location>
</feature>
<reference evidence="2" key="1">
    <citation type="submission" date="2022-10" db="EMBL/GenBank/DDBJ databases">
        <authorList>
            <person name="Turner M.S."/>
            <person name="Huang W."/>
        </authorList>
    </citation>
    <scope>NUCLEOTIDE SEQUENCE</scope>
    <source>
        <strain evidence="2">3</strain>
    </source>
</reference>
<dbReference type="Proteomes" id="UP001152614">
    <property type="component" value="Unassembled WGS sequence"/>
</dbReference>
<sequence length="159" mass="16893">MFKKLVLSSMALLAMTPVVASVLPQSSVSANAVRSLQQSKIKSINASGFVMLESGGSNSDTSYPLGIVDNNNLEGVTLQIPDVIDPGMFSDSCSVEFSIYNVTTKATVSDVLSLGNGYYMGQEFPMPVAGVSKGDQLEMRMHAVSGAPSFNFNAYGYEK</sequence>
<evidence type="ECO:0000256" key="1">
    <source>
        <dbReference type="SAM" id="SignalP"/>
    </source>
</evidence>
<dbReference type="AlphaFoldDB" id="A0A9X4S4N5"/>
<organism evidence="2 3">
    <name type="scientific">Lactococcus lactis</name>
    <dbReference type="NCBI Taxonomy" id="1358"/>
    <lineage>
        <taxon>Bacteria</taxon>
        <taxon>Bacillati</taxon>
        <taxon>Bacillota</taxon>
        <taxon>Bacilli</taxon>
        <taxon>Lactobacillales</taxon>
        <taxon>Streptococcaceae</taxon>
        <taxon>Lactococcus</taxon>
    </lineage>
</organism>
<dbReference type="RefSeq" id="WP_278228922.1">
    <property type="nucleotide sequence ID" value="NZ_JAOWLY010000005.1"/>
</dbReference>
<comment type="caution">
    <text evidence="2">The sequence shown here is derived from an EMBL/GenBank/DDBJ whole genome shotgun (WGS) entry which is preliminary data.</text>
</comment>
<gene>
    <name evidence="2" type="ORF">OGZ51_06920</name>
</gene>
<evidence type="ECO:0000313" key="3">
    <source>
        <dbReference type="Proteomes" id="UP001152614"/>
    </source>
</evidence>
<accession>A0A9X4S4N5</accession>